<dbReference type="EMBL" id="BMAT01006342">
    <property type="protein sequence ID" value="GFS10583.1"/>
    <property type="molecule type" value="Genomic_DNA"/>
</dbReference>
<dbReference type="Proteomes" id="UP000762676">
    <property type="component" value="Unassembled WGS sequence"/>
</dbReference>
<proteinExistence type="predicted"/>
<feature type="region of interest" description="Disordered" evidence="1">
    <location>
        <begin position="1"/>
        <end position="23"/>
    </location>
</feature>
<dbReference type="AlphaFoldDB" id="A0AAV4IME1"/>
<evidence type="ECO:0000313" key="2">
    <source>
        <dbReference type="EMBL" id="GFS10583.1"/>
    </source>
</evidence>
<protein>
    <submittedName>
        <fullName evidence="2">Uncharacterized protein</fullName>
    </submittedName>
</protein>
<evidence type="ECO:0000256" key="1">
    <source>
        <dbReference type="SAM" id="MobiDB-lite"/>
    </source>
</evidence>
<feature type="compositionally biased region" description="Polar residues" evidence="1">
    <location>
        <begin position="1"/>
        <end position="13"/>
    </location>
</feature>
<sequence>MTWSGIEPTTSRSQVRRANHSATLPPYSVRVQCAKDIMWHRHSRDDKTLLQTHHPHLAGQASEQVSCEGEYPVGQGRRVRVLATPTSPGQPGRPRAGLDQADASVLG</sequence>
<accession>A0AAV4IME1</accession>
<keyword evidence="3" id="KW-1185">Reference proteome</keyword>
<gene>
    <name evidence="2" type="ORF">ElyMa_003064900</name>
</gene>
<comment type="caution">
    <text evidence="2">The sequence shown here is derived from an EMBL/GenBank/DDBJ whole genome shotgun (WGS) entry which is preliminary data.</text>
</comment>
<feature type="region of interest" description="Disordered" evidence="1">
    <location>
        <begin position="83"/>
        <end position="107"/>
    </location>
</feature>
<organism evidence="2 3">
    <name type="scientific">Elysia marginata</name>
    <dbReference type="NCBI Taxonomy" id="1093978"/>
    <lineage>
        <taxon>Eukaryota</taxon>
        <taxon>Metazoa</taxon>
        <taxon>Spiralia</taxon>
        <taxon>Lophotrochozoa</taxon>
        <taxon>Mollusca</taxon>
        <taxon>Gastropoda</taxon>
        <taxon>Heterobranchia</taxon>
        <taxon>Euthyneura</taxon>
        <taxon>Panpulmonata</taxon>
        <taxon>Sacoglossa</taxon>
        <taxon>Placobranchoidea</taxon>
        <taxon>Plakobranchidae</taxon>
        <taxon>Elysia</taxon>
    </lineage>
</organism>
<evidence type="ECO:0000313" key="3">
    <source>
        <dbReference type="Proteomes" id="UP000762676"/>
    </source>
</evidence>
<name>A0AAV4IME1_9GAST</name>
<reference evidence="2 3" key="1">
    <citation type="journal article" date="2021" name="Elife">
        <title>Chloroplast acquisition without the gene transfer in kleptoplastic sea slugs, Plakobranchus ocellatus.</title>
        <authorList>
            <person name="Maeda T."/>
            <person name="Takahashi S."/>
            <person name="Yoshida T."/>
            <person name="Shimamura S."/>
            <person name="Takaki Y."/>
            <person name="Nagai Y."/>
            <person name="Toyoda A."/>
            <person name="Suzuki Y."/>
            <person name="Arimoto A."/>
            <person name="Ishii H."/>
            <person name="Satoh N."/>
            <person name="Nishiyama T."/>
            <person name="Hasebe M."/>
            <person name="Maruyama T."/>
            <person name="Minagawa J."/>
            <person name="Obokata J."/>
            <person name="Shigenobu S."/>
        </authorList>
    </citation>
    <scope>NUCLEOTIDE SEQUENCE [LARGE SCALE GENOMIC DNA]</scope>
</reference>